<dbReference type="InterPro" id="IPR049900">
    <property type="entry name" value="PKS_mFAS_DH"/>
</dbReference>
<evidence type="ECO:0000256" key="5">
    <source>
        <dbReference type="SAM" id="MobiDB-lite"/>
    </source>
</evidence>
<evidence type="ECO:0000259" key="7">
    <source>
        <dbReference type="PROSITE" id="PS52004"/>
    </source>
</evidence>
<feature type="active site" description="Proton donor; for dehydratase activity" evidence="4">
    <location>
        <position position="946"/>
    </location>
</feature>
<dbReference type="PROSITE" id="PS52004">
    <property type="entry name" value="KS3_2"/>
    <property type="match status" value="3"/>
</dbReference>
<dbReference type="InterPro" id="IPR050091">
    <property type="entry name" value="PKS_NRPS_Biosynth_Enz"/>
</dbReference>
<dbReference type="InterPro" id="IPR013968">
    <property type="entry name" value="PKS_KR"/>
</dbReference>
<dbReference type="EMBL" id="JAZAQF010000042">
    <property type="protein sequence ID" value="MFG3817390.1"/>
    <property type="molecule type" value="Genomic_DNA"/>
</dbReference>
<feature type="domain" description="PKS/mFAS DH" evidence="8">
    <location>
        <begin position="761"/>
        <end position="1068"/>
    </location>
</feature>
<feature type="region of interest" description="Disordered" evidence="5">
    <location>
        <begin position="870"/>
        <end position="892"/>
    </location>
</feature>
<dbReference type="Gene3D" id="3.40.47.10">
    <property type="match status" value="3"/>
</dbReference>
<dbReference type="InterPro" id="IPR042104">
    <property type="entry name" value="PKS_dehydratase_sf"/>
</dbReference>
<keyword evidence="1" id="KW-0596">Phosphopantetheine</keyword>
<feature type="domain" description="Ketosynthase family 3 (KS3)" evidence="7">
    <location>
        <begin position="2"/>
        <end position="421"/>
    </location>
</feature>
<dbReference type="Pfam" id="PF08659">
    <property type="entry name" value="KR"/>
    <property type="match status" value="1"/>
</dbReference>
<gene>
    <name evidence="9" type="ORF">VPK24_07045</name>
</gene>
<dbReference type="InterPro" id="IPR020841">
    <property type="entry name" value="PKS_Beta-ketoAc_synthase_dom"/>
</dbReference>
<feature type="region of interest" description="Disordered" evidence="5">
    <location>
        <begin position="999"/>
        <end position="1018"/>
    </location>
</feature>
<evidence type="ECO:0000259" key="6">
    <source>
        <dbReference type="PROSITE" id="PS50075"/>
    </source>
</evidence>
<dbReference type="SUPFAM" id="SSF47336">
    <property type="entry name" value="ACP-like"/>
    <property type="match status" value="1"/>
</dbReference>
<dbReference type="Proteomes" id="UP001604335">
    <property type="component" value="Unassembled WGS sequence"/>
</dbReference>
<dbReference type="RefSeq" id="WP_393011680.1">
    <property type="nucleotide sequence ID" value="NZ_JAZAQF010000042.1"/>
</dbReference>
<dbReference type="CDD" id="cd00833">
    <property type="entry name" value="PKS"/>
    <property type="match status" value="3"/>
</dbReference>
<feature type="domain" description="Carrier" evidence="6">
    <location>
        <begin position="1602"/>
        <end position="1678"/>
    </location>
</feature>
<feature type="region of interest" description="Disordered" evidence="5">
    <location>
        <begin position="2352"/>
        <end position="2402"/>
    </location>
</feature>
<accession>A0ABW7C8A4</accession>
<feature type="region of interest" description="Disordered" evidence="5">
    <location>
        <begin position="1681"/>
        <end position="1767"/>
    </location>
</feature>
<organism evidence="9 10">
    <name type="scientific">Limnothrix redekei LRLZ20PSL1</name>
    <dbReference type="NCBI Taxonomy" id="3112953"/>
    <lineage>
        <taxon>Bacteria</taxon>
        <taxon>Bacillati</taxon>
        <taxon>Cyanobacteriota</taxon>
        <taxon>Cyanophyceae</taxon>
        <taxon>Pseudanabaenales</taxon>
        <taxon>Pseudanabaenaceae</taxon>
        <taxon>Limnothrix</taxon>
    </lineage>
</organism>
<dbReference type="SMART" id="SM00826">
    <property type="entry name" value="PKS_DH"/>
    <property type="match status" value="1"/>
</dbReference>
<dbReference type="Pfam" id="PF00109">
    <property type="entry name" value="ketoacyl-synt"/>
    <property type="match status" value="3"/>
</dbReference>
<feature type="active site" description="Proton acceptor; for dehydratase activity" evidence="4">
    <location>
        <position position="792"/>
    </location>
</feature>
<dbReference type="Pfam" id="PF02801">
    <property type="entry name" value="Ketoacyl-synt_C"/>
    <property type="match status" value="3"/>
</dbReference>
<dbReference type="SMART" id="SM01294">
    <property type="entry name" value="PKS_PP_betabranch"/>
    <property type="match status" value="1"/>
</dbReference>
<feature type="domain" description="Ketosynthase family 3 (KS3)" evidence="7">
    <location>
        <begin position="2405"/>
        <end position="2813"/>
    </location>
</feature>
<dbReference type="PANTHER" id="PTHR43775:SF37">
    <property type="entry name" value="SI:DKEY-61P9.11"/>
    <property type="match status" value="1"/>
</dbReference>
<dbReference type="CDD" id="cd08953">
    <property type="entry name" value="KR_2_SDR_x"/>
    <property type="match status" value="1"/>
</dbReference>
<dbReference type="InterPro" id="IPR020807">
    <property type="entry name" value="PKS_DH"/>
</dbReference>
<sequence length="2861" mass="305382">MTQDIAVIGLAGRFPGAADIDEFWGNLAAGVNAIGEIPPDRWDHQAYREQTGNKWGGFLKDWRSFDAGFFAISPREAKYMDPQQRLLLEVAWHCVEEAGLSLASLRQQSTGVYLGAMTMDYWQVTTDPQVEVDGFSGLGSYSCILSNRLSHVLGLSGPSLTLDTACSSSLVAIHLARQALLSGECELAFAGGVTLNHRPWKHLSFSRARMLSPTGQCRTFDAQADGYVPGEGCGVLLLQPLERAIAQNRRIFGVIRGSAVNHSAVGESITAPNVGRQAQLLKAAYADAQVDPATVTYVEAHGTGTSLGDPIEMEALSQAFRTTAKAIGYCQVGSVKTNIGHLEAAAGIAGVIKVLMMLQHRQIPASLNLTTPNPLIDFTTSPFVPAVALGSWEPAAADLPLRAGVSSFGFGGSNAHLVLEEPPRLPAVAEGAGSPLALATGNAIAGQGASETGDRVTAVIPFLLSAKSARSLAALVAQWGQEGAQRVAAADLGTIAANLALGRESFPWRFGCLASSWADVQRALAQFELPSQPVAATVETPSEARSTLGRLVQDAEALKTLWASVALLEADWESVLQVARTLWRRQMTFTRFVETWRQPLEQAGIALDSVLQSPLQSNAPRPEHQILMFVAIRSSLARLCQKWDLTDRYPTGSAALAELVRAFTMGVLDPGMDWPVLLSGSLPDRPRSAAELPKVLASEDVGNSVQSALAAWLAGSPVDWSVHFPATYPKLSLPRYPFDRQLYWLFPKASEGDRLAPLPAAPVAREVLPSSGALSERWEQVFPETDLVLRSHFLNGRWIVPAASFIGLAWDAVTRSLGRSPGLLTEITLHQAVALGVGDAEAVTLGAQVELPNRVQVWQRDRLILSATFAESSSGSPPDQAAGRLPDARPVGRDGVGEIPGTAIYAALRSRGYQYGRALQVIHKAQITDEAALFQLQASNRTAFLDGILQAAVYLHQQWFAERGGDARDFGDFVVPGQVAGCWWGSQLQAQWESSSAAAIAPTASPDRSDDPAAGEPSSWVTVRFERQQCRVQATESQFSAIAIGTDGHPLAVIRELTLAAAPLLAPEVSYFETDWTVLPAATASPTQATAAPTIIFAQGAAWGLALRQRLRSQGIEAQLCLAGSTFEVLGDRVCQWDWTDPDQVRQGLTHLLAPEQFRAIAGADAIDSLLSPALVYWVTAPSETGSGHGPRGDRDWVTQAEADLNQGVRGCFLFLQQWVKVHPAAPLQLLAVTFDAQAVTPSDRVLGFATAGIDALGRTVALELPQIRLKSLDLELGLTVGEACAMIAAEAATPWEHDRVAYRGGDRYGAALREVAPGSAPPLPVSVLEPGSCILITGGSGALAAEVAEAIALQTAVHFLLVGRSPRRAQTDQLIALLESLGSTADYLQADLCQEADLDRLTGILKTTHRTIHGVIHTAGQLDDRLFHAQTLASLDRLIAPKFLGALRLEQRLQDQPVAFWLGFSSITVAAGNPGQANYVVANRLLEAFCAYRNRHWPGHARAIQWGLWRSRGMGATDMLAERFQRSGMEPFSAAAGRFAFLDLLTSDRPQPVLVTGKGTDATIFERFSRSRPAPNVPPELPAPLTPAAIAPSAPPPLPTPSIATIEQELAALVARTLNTDPQSVPRQEGFFSLGLESLMIEEIVATLEKQYSGLRPTVLFDYPNIKVLANHLAQLTAPAGSTTAPATPSPAAPVPSSIAPAPTQVTRSPNPAPSPEPQALAPKAPEVKAPEVKAPEVKAPDTGAANPQTPIPQIQPLELPDRQRPPGGYDIAIIGVDGCYPQSPDLETFWQNLYQGRSCVTEVPANRWDYQPYFAETKQPNRTYGKWGGFIPGVEEFDPLFFNIAPKEAKQIDPQARLFLQSVWHTMENAGYGSRQSRRGERVGLFVGAMWHDYSHVARDLSWSADQPSGAGALFWIIANRVSHFLDLTGPSLAIDTACSSSLTAIHLACQSLLAGDCTMAVAGGVSLTLHPFRYLYLSQWGFLSRDGRCRSFGEGGDGYVPGEGVGAVLLKPLARARADGDFIWGVIRGSGINHGGRVNGFTVPSGPAQTESIERSLAAAGIRFGDLQYVECHGTGTVLGDPIEVGGLATVAQRQGYQGDRIPLGSVKSNIGHLEAASGMAGLAKVLLAMRHDTIPGTLHCNPPNPNIAFSELPFRVSSQAQPWPKGDRPRFACINSFGAGGSNAHLILEDWPTLKPKNSSAGPWLIVLSARTVNQLTQQASQLHRHLRTERPSLDDVAWTLQGGREPLAERLALVTDRLDTLLEQLATFRQGQLPAGGWRGQVLAGADPIPAPVLPDSGMPTAATLALLAQAWTQGAEIDWKRLRSPGSQRIPLPGYPFAKDAYWLTSAAPPPFPPQGPSLAQAQAQAQTQVQTASPTSSQPTPPSAAPLPTGRSTVSGDDEAIAIVGMGCHFPNAQNPAEFWANLLAGRSSIEELPPDFWHRPASPEMSPFSDLQGTIDPNTPSTPPRWAGRITPRSLSQFSDLWPDGMTQTLDPGSAELLSIFAETLQDAGYGVGDWRGKSVGLFVSTGVTFAPGLAAQLFGWRGPSLVLNATDSASLGALHLACQSLRSGECRAAIVAGLHLLEAGQLSASWAAAKLLSTDGQHRAFDAAAKGAVLGEGCGALLLRPLSQAIAEGDRIYAVIESSAIAQDSPPFGLPLPTVTGQQQVIEQAWARSGLDPATLGYLEAHGLATPLSDPVELKALSQAIRQHTAATQFCAIGCVKSNIGHLFSAAGIASLIKTALILHHGQIPPTLHCDHPHPRLNLEQSPFFLARQAQPWPSQHPIRRAAVSSFGLDGSNSHAILRDFSPMAAVASELQIPQESPSRSAPVAAGRSTASPYPALLSFRELTFSKA</sequence>
<dbReference type="InterPro" id="IPR057326">
    <property type="entry name" value="KR_dom"/>
</dbReference>
<dbReference type="Gene3D" id="3.30.70.3290">
    <property type="match status" value="1"/>
</dbReference>
<dbReference type="Gene3D" id="1.10.1240.100">
    <property type="match status" value="2"/>
</dbReference>
<dbReference type="SMART" id="SM00822">
    <property type="entry name" value="PKS_KR"/>
    <property type="match status" value="1"/>
</dbReference>
<evidence type="ECO:0000313" key="10">
    <source>
        <dbReference type="Proteomes" id="UP001604335"/>
    </source>
</evidence>
<dbReference type="SUPFAM" id="SSF53901">
    <property type="entry name" value="Thiolase-like"/>
    <property type="match status" value="3"/>
</dbReference>
<keyword evidence="10" id="KW-1185">Reference proteome</keyword>
<evidence type="ECO:0000256" key="3">
    <source>
        <dbReference type="ARBA" id="ARBA00022679"/>
    </source>
</evidence>
<feature type="compositionally biased region" description="Low complexity" evidence="5">
    <location>
        <begin position="2363"/>
        <end position="2385"/>
    </location>
</feature>
<proteinExistence type="predicted"/>
<comment type="caution">
    <text evidence="9">The sequence shown here is derived from an EMBL/GenBank/DDBJ whole genome shotgun (WGS) entry which is preliminary data.</text>
</comment>
<dbReference type="InterPro" id="IPR018201">
    <property type="entry name" value="Ketoacyl_synth_AS"/>
</dbReference>
<feature type="region of interest" description="N-terminal hotdog fold" evidence="4">
    <location>
        <begin position="761"/>
        <end position="884"/>
    </location>
</feature>
<dbReference type="SUPFAM" id="SSF51735">
    <property type="entry name" value="NAD(P)-binding Rossmann-fold domains"/>
    <property type="match status" value="2"/>
</dbReference>
<feature type="region of interest" description="C-terminal hotdog fold" evidence="4">
    <location>
        <begin position="896"/>
        <end position="1068"/>
    </location>
</feature>
<evidence type="ECO:0000256" key="1">
    <source>
        <dbReference type="ARBA" id="ARBA00022450"/>
    </source>
</evidence>
<dbReference type="InterPro" id="IPR009081">
    <property type="entry name" value="PP-bd_ACP"/>
</dbReference>
<dbReference type="Gene3D" id="3.40.50.720">
    <property type="entry name" value="NAD(P)-binding Rossmann-like Domain"/>
    <property type="match status" value="1"/>
</dbReference>
<dbReference type="PROSITE" id="PS52019">
    <property type="entry name" value="PKS_MFAS_DH"/>
    <property type="match status" value="1"/>
</dbReference>
<dbReference type="InterPro" id="IPR020806">
    <property type="entry name" value="PKS_PP-bd"/>
</dbReference>
<dbReference type="InterPro" id="IPR032821">
    <property type="entry name" value="PKS_assoc"/>
</dbReference>
<dbReference type="PANTHER" id="PTHR43775">
    <property type="entry name" value="FATTY ACID SYNTHASE"/>
    <property type="match status" value="1"/>
</dbReference>
<dbReference type="InterPro" id="IPR014030">
    <property type="entry name" value="Ketoacyl_synth_N"/>
</dbReference>
<evidence type="ECO:0000256" key="4">
    <source>
        <dbReference type="PROSITE-ProRule" id="PRU01363"/>
    </source>
</evidence>
<reference evidence="10" key="1">
    <citation type="journal article" date="2024" name="Algal Res.">
        <title>Biochemical, toxicological and genomic investigation of a high-biomass producing Limnothrix strain isolated from Italian shallow drinking water reservoir.</title>
        <authorList>
            <person name="Simonazzi M."/>
            <person name="Shishido T.K."/>
            <person name="Delbaje E."/>
            <person name="Wahlsten M."/>
            <person name="Fewer D.P."/>
            <person name="Sivonen K."/>
            <person name="Pezzolesi L."/>
            <person name="Pistocchi R."/>
        </authorList>
    </citation>
    <scope>NUCLEOTIDE SEQUENCE [LARGE SCALE GENOMIC DNA]</scope>
    <source>
        <strain evidence="10">LRLZ20PSL1</strain>
    </source>
</reference>
<protein>
    <submittedName>
        <fullName evidence="9">SDR family NAD(P)-dependent oxidoreductase</fullName>
    </submittedName>
</protein>
<dbReference type="PROSITE" id="PS50075">
    <property type="entry name" value="CARRIER"/>
    <property type="match status" value="1"/>
</dbReference>
<dbReference type="InterPro" id="IPR016039">
    <property type="entry name" value="Thiolase-like"/>
</dbReference>
<feature type="domain" description="Ketosynthase family 3 (KS3)" evidence="7">
    <location>
        <begin position="1770"/>
        <end position="2194"/>
    </location>
</feature>
<dbReference type="SMART" id="SM00823">
    <property type="entry name" value="PKS_PP"/>
    <property type="match status" value="1"/>
</dbReference>
<dbReference type="Gene3D" id="3.10.129.110">
    <property type="entry name" value="Polyketide synthase dehydratase"/>
    <property type="match status" value="1"/>
</dbReference>
<evidence type="ECO:0000259" key="8">
    <source>
        <dbReference type="PROSITE" id="PS52019"/>
    </source>
</evidence>
<name>A0ABW7C8A4_9CYAN</name>
<dbReference type="InterPro" id="IPR014031">
    <property type="entry name" value="Ketoacyl_synth_C"/>
</dbReference>
<evidence type="ECO:0000256" key="2">
    <source>
        <dbReference type="ARBA" id="ARBA00022553"/>
    </source>
</evidence>
<dbReference type="Gene3D" id="1.10.1200.10">
    <property type="entry name" value="ACP-like"/>
    <property type="match status" value="1"/>
</dbReference>
<feature type="compositionally biased region" description="Low complexity" evidence="5">
    <location>
        <begin position="1696"/>
        <end position="1705"/>
    </location>
</feature>
<dbReference type="Pfam" id="PF16197">
    <property type="entry name" value="KAsynt_C_assoc"/>
    <property type="match status" value="1"/>
</dbReference>
<keyword evidence="2" id="KW-0597">Phosphoprotein</keyword>
<keyword evidence="3" id="KW-0808">Transferase</keyword>
<dbReference type="InterPro" id="IPR036736">
    <property type="entry name" value="ACP-like_sf"/>
</dbReference>
<dbReference type="SMART" id="SM00825">
    <property type="entry name" value="PKS_KS"/>
    <property type="match status" value="3"/>
</dbReference>
<evidence type="ECO:0000313" key="9">
    <source>
        <dbReference type="EMBL" id="MFG3817390.1"/>
    </source>
</evidence>
<dbReference type="Pfam" id="PF00550">
    <property type="entry name" value="PP-binding"/>
    <property type="match status" value="1"/>
</dbReference>
<feature type="compositionally biased region" description="Basic and acidic residues" evidence="5">
    <location>
        <begin position="1727"/>
        <end position="1741"/>
    </location>
</feature>
<dbReference type="InterPro" id="IPR036291">
    <property type="entry name" value="NAD(P)-bd_dom_sf"/>
</dbReference>
<dbReference type="PROSITE" id="PS00606">
    <property type="entry name" value="KS3_1"/>
    <property type="match status" value="2"/>
</dbReference>